<dbReference type="NCBIfam" id="TIGR00125">
    <property type="entry name" value="cyt_tran_rel"/>
    <property type="match status" value="1"/>
</dbReference>
<dbReference type="GO" id="GO:0003919">
    <property type="term" value="F:FMN adenylyltransferase activity"/>
    <property type="evidence" value="ECO:0007669"/>
    <property type="project" value="UniProtKB-EC"/>
</dbReference>
<dbReference type="InterPro" id="IPR004821">
    <property type="entry name" value="Cyt_trans-like"/>
</dbReference>
<dbReference type="InterPro" id="IPR014729">
    <property type="entry name" value="Rossmann-like_a/b/a_fold"/>
</dbReference>
<dbReference type="GO" id="GO:0008531">
    <property type="term" value="F:riboflavin kinase activity"/>
    <property type="evidence" value="ECO:0007669"/>
    <property type="project" value="TreeGrafter"/>
</dbReference>
<feature type="domain" description="FAD synthetase" evidence="11">
    <location>
        <begin position="15"/>
        <end position="163"/>
    </location>
</feature>
<protein>
    <recommendedName>
        <fullName evidence="3">FAD synthase</fullName>
        <ecNumber evidence="3">2.7.7.2</ecNumber>
    </recommendedName>
</protein>
<keyword evidence="8" id="KW-0547">Nucleotide-binding</keyword>
<evidence type="ECO:0000256" key="8">
    <source>
        <dbReference type="ARBA" id="ARBA00022741"/>
    </source>
</evidence>
<evidence type="ECO:0000256" key="3">
    <source>
        <dbReference type="ARBA" id="ARBA00012393"/>
    </source>
</evidence>
<keyword evidence="10" id="KW-0067">ATP-binding</keyword>
<keyword evidence="5" id="KW-0288">FMN</keyword>
<comment type="caution">
    <text evidence="12">The sequence shown here is derived from an EMBL/GenBank/DDBJ whole genome shotgun (WGS) entry which is preliminary data.</text>
</comment>
<dbReference type="EC" id="2.7.7.2" evidence="3"/>
<name>A0A645H6L3_9ZZZZ</name>
<dbReference type="AlphaFoldDB" id="A0A645H6L3"/>
<keyword evidence="6" id="KW-0808">Transferase</keyword>
<keyword evidence="4" id="KW-0285">Flavoprotein</keyword>
<dbReference type="GO" id="GO:0006747">
    <property type="term" value="P:FAD biosynthetic process"/>
    <property type="evidence" value="ECO:0007669"/>
    <property type="project" value="UniProtKB-UniPathway"/>
</dbReference>
<dbReference type="GO" id="GO:0009398">
    <property type="term" value="P:FMN biosynthetic process"/>
    <property type="evidence" value="ECO:0007669"/>
    <property type="project" value="TreeGrafter"/>
</dbReference>
<dbReference type="UniPathway" id="UPA00277">
    <property type="reaction ID" value="UER00407"/>
</dbReference>
<evidence type="ECO:0000256" key="2">
    <source>
        <dbReference type="ARBA" id="ARBA00010214"/>
    </source>
</evidence>
<dbReference type="FunFam" id="3.40.50.620:FF:000021">
    <property type="entry name" value="Riboflavin biosynthesis protein"/>
    <property type="match status" value="1"/>
</dbReference>
<evidence type="ECO:0000256" key="9">
    <source>
        <dbReference type="ARBA" id="ARBA00022827"/>
    </source>
</evidence>
<reference evidence="12" key="1">
    <citation type="submission" date="2019-08" db="EMBL/GenBank/DDBJ databases">
        <authorList>
            <person name="Kucharzyk K."/>
            <person name="Murdoch R.W."/>
            <person name="Higgins S."/>
            <person name="Loffler F."/>
        </authorList>
    </citation>
    <scope>NUCLEOTIDE SEQUENCE</scope>
</reference>
<keyword evidence="7" id="KW-0548">Nucleotidyltransferase</keyword>
<evidence type="ECO:0000256" key="5">
    <source>
        <dbReference type="ARBA" id="ARBA00022643"/>
    </source>
</evidence>
<proteinExistence type="inferred from homology"/>
<evidence type="ECO:0000256" key="1">
    <source>
        <dbReference type="ARBA" id="ARBA00004726"/>
    </source>
</evidence>
<dbReference type="GO" id="GO:0009231">
    <property type="term" value="P:riboflavin biosynthetic process"/>
    <property type="evidence" value="ECO:0007669"/>
    <property type="project" value="InterPro"/>
</dbReference>
<accession>A0A645H6L3</accession>
<dbReference type="InterPro" id="IPR015864">
    <property type="entry name" value="FAD_synthase"/>
</dbReference>
<evidence type="ECO:0000256" key="10">
    <source>
        <dbReference type="ARBA" id="ARBA00022840"/>
    </source>
</evidence>
<gene>
    <name evidence="12" type="primary">ribF_41</name>
    <name evidence="12" type="ORF">SDC9_182119</name>
</gene>
<keyword evidence="9" id="KW-0274">FAD</keyword>
<sequence>MQILHSEREFLGPASVLALGTFDGVHIGHAELIRRAKALADELDASAVACTFDRHPLSVLDPARMPHQLTDLNEKLRKFALLGADCALVLRFTPELASLPAREYLLNLVAAMRAKAVVVGEDHRFGRRGEGDAHLIQALANQAGFRAVVVPPVLDEGDVVSSSLIRALLASGQNERAERLLSIQ</sequence>
<dbReference type="EMBL" id="VSSQ01087766">
    <property type="protein sequence ID" value="MPN34625.1"/>
    <property type="molecule type" value="Genomic_DNA"/>
</dbReference>
<comment type="similarity">
    <text evidence="2">Belongs to the RibF family.</text>
</comment>
<dbReference type="PANTHER" id="PTHR22749:SF6">
    <property type="entry name" value="RIBOFLAVIN KINASE"/>
    <property type="match status" value="1"/>
</dbReference>
<comment type="pathway">
    <text evidence="1">Cofactor biosynthesis; FAD biosynthesis; FAD from FMN: step 1/1.</text>
</comment>
<dbReference type="PANTHER" id="PTHR22749">
    <property type="entry name" value="RIBOFLAVIN KINASE/FMN ADENYLYLTRANSFERASE"/>
    <property type="match status" value="1"/>
</dbReference>
<dbReference type="InterPro" id="IPR023468">
    <property type="entry name" value="Riboflavin_kinase"/>
</dbReference>
<evidence type="ECO:0000256" key="7">
    <source>
        <dbReference type="ARBA" id="ARBA00022695"/>
    </source>
</evidence>
<organism evidence="12">
    <name type="scientific">bioreactor metagenome</name>
    <dbReference type="NCBI Taxonomy" id="1076179"/>
    <lineage>
        <taxon>unclassified sequences</taxon>
        <taxon>metagenomes</taxon>
        <taxon>ecological metagenomes</taxon>
    </lineage>
</organism>
<evidence type="ECO:0000256" key="4">
    <source>
        <dbReference type="ARBA" id="ARBA00022630"/>
    </source>
</evidence>
<evidence type="ECO:0000259" key="11">
    <source>
        <dbReference type="Pfam" id="PF06574"/>
    </source>
</evidence>
<dbReference type="Gene3D" id="3.40.50.620">
    <property type="entry name" value="HUPs"/>
    <property type="match status" value="1"/>
</dbReference>
<dbReference type="GO" id="GO:0005524">
    <property type="term" value="F:ATP binding"/>
    <property type="evidence" value="ECO:0007669"/>
    <property type="project" value="UniProtKB-KW"/>
</dbReference>
<dbReference type="CDD" id="cd02064">
    <property type="entry name" value="FAD_synthetase_N"/>
    <property type="match status" value="1"/>
</dbReference>
<dbReference type="SUPFAM" id="SSF52374">
    <property type="entry name" value="Nucleotidylyl transferase"/>
    <property type="match status" value="1"/>
</dbReference>
<dbReference type="Pfam" id="PF06574">
    <property type="entry name" value="FAD_syn"/>
    <property type="match status" value="1"/>
</dbReference>
<evidence type="ECO:0000313" key="12">
    <source>
        <dbReference type="EMBL" id="MPN34625.1"/>
    </source>
</evidence>
<evidence type="ECO:0000256" key="6">
    <source>
        <dbReference type="ARBA" id="ARBA00022679"/>
    </source>
</evidence>